<dbReference type="InterPro" id="IPR036095">
    <property type="entry name" value="PTS_EIIB-like_sf"/>
</dbReference>
<keyword evidence="5" id="KW-0804">Transcription</keyword>
<dbReference type="InterPro" id="IPR036390">
    <property type="entry name" value="WH_DNA-bd_sf"/>
</dbReference>
<feature type="domain" description="PTS EIIA type-2" evidence="6">
    <location>
        <begin position="556"/>
        <end position="699"/>
    </location>
</feature>
<keyword evidence="2" id="KW-0677">Repeat</keyword>
<dbReference type="InterPro" id="IPR016152">
    <property type="entry name" value="PTrfase/Anion_transptr"/>
</dbReference>
<dbReference type="PROSITE" id="PS51094">
    <property type="entry name" value="PTS_EIIA_TYPE_2"/>
    <property type="match status" value="1"/>
</dbReference>
<dbReference type="CDD" id="cd00211">
    <property type="entry name" value="PTS_IIA_fru"/>
    <property type="match status" value="1"/>
</dbReference>
<dbReference type="InterPro" id="IPR013011">
    <property type="entry name" value="PTS_EIIB_2"/>
</dbReference>
<dbReference type="Gene3D" id="1.10.10.10">
    <property type="entry name" value="Winged helix-like DNA-binding domain superfamily/Winged helix DNA-binding domain"/>
    <property type="match status" value="1"/>
</dbReference>
<dbReference type="SUPFAM" id="SSF46785">
    <property type="entry name" value="Winged helix' DNA-binding domain"/>
    <property type="match status" value="2"/>
</dbReference>
<dbReference type="Pfam" id="PF00359">
    <property type="entry name" value="PTS_EIIA_2"/>
    <property type="match status" value="1"/>
</dbReference>
<sequence length="701" mass="81211">MILDNRSISILQQIIQADSYVSVSQLMEVIQVSKRTIYYDMKKIEDWLVAEDLNSYEYIRPLGYCFDNETKQRVIKKLNGFTTSQYEYSPQERKILLVLYLLTIEKRILLEDLIELVQVSRNTALADLKKIKTELVKFQLSLNFDRKHGYNIKGNEHGKRNILILNLSQIISKHGWEYLISHVKYITNDNRSVKGNKDHEELIIIKNILSNCEELLGVQYTDEVLESLSVYMYLFRNRIVNGKCVEMDDAEKDVLRETKQFEAAKYIAKQFERVFFVEFPIDEIYYITTHLLGAKVNAQQKDFEKSEIDGIHSMVGYMIKDFQHYACVIFQDFKGLASDLYLHMKPAFYRVKYGIEIENPLLYTIQQNYEEVYTLTKKVIHHFEEYVGKTVSEDEMAYITMHFGAWMRKEGIVPTSRKTALLVCPNGIGTSRMLQYQLEQLFSSVDILKAISKREYDSNAFDVDCIITTTELEKGNIPIFMVNPILTDSEKASLLRKVNVALYGENQNDSVDMMMGIIQKYANILDEKSLKNELREFMSGPVHIDKEEKYKPMLNELLTREFIQLENHVETWEEAIRVASEPLLQNGNVFEEYISEMIANVKKLGPYIVIAPKIAIPHARPEAGVKKLGMSLLQLKEGVLFSEKQEHAANLIIVLAAIDNETHLKALAQLSEMLSEPKNVEMLIHSNSINEMLEMIAKYSN</sequence>
<dbReference type="Proteomes" id="UP000220900">
    <property type="component" value="Unassembled WGS sequence"/>
</dbReference>
<name>A0A2B2GBR1_BACCE</name>
<evidence type="ECO:0000259" key="6">
    <source>
        <dbReference type="PROSITE" id="PS51094"/>
    </source>
</evidence>
<evidence type="ECO:0000256" key="3">
    <source>
        <dbReference type="ARBA" id="ARBA00023015"/>
    </source>
</evidence>
<keyword evidence="3" id="KW-0805">Transcription regulation</keyword>
<dbReference type="CDD" id="cd05568">
    <property type="entry name" value="PTS_IIB_bgl_like"/>
    <property type="match status" value="1"/>
</dbReference>
<dbReference type="Pfam" id="PF05043">
    <property type="entry name" value="Mga"/>
    <property type="match status" value="1"/>
</dbReference>
<dbReference type="EMBL" id="NTZF01000002">
    <property type="protein sequence ID" value="PES99517.1"/>
    <property type="molecule type" value="Genomic_DNA"/>
</dbReference>
<dbReference type="InterPro" id="IPR011608">
    <property type="entry name" value="PRD"/>
</dbReference>
<dbReference type="SUPFAM" id="SSF63520">
    <property type="entry name" value="PTS-regulatory domain, PRD"/>
    <property type="match status" value="2"/>
</dbReference>
<dbReference type="InterPro" id="IPR002178">
    <property type="entry name" value="PTS_EIIA_type-2_dom"/>
</dbReference>
<evidence type="ECO:0000256" key="5">
    <source>
        <dbReference type="ARBA" id="ARBA00023163"/>
    </source>
</evidence>
<evidence type="ECO:0000256" key="4">
    <source>
        <dbReference type="ARBA" id="ARBA00023159"/>
    </source>
</evidence>
<dbReference type="Pfam" id="PF00874">
    <property type="entry name" value="PRD"/>
    <property type="match status" value="2"/>
</dbReference>
<dbReference type="PANTHER" id="PTHR30185">
    <property type="entry name" value="CRYPTIC BETA-GLUCOSIDE BGL OPERON ANTITERMINATOR"/>
    <property type="match status" value="1"/>
</dbReference>
<dbReference type="SUPFAM" id="SSF55804">
    <property type="entry name" value="Phoshotransferase/anion transport protein"/>
    <property type="match status" value="1"/>
</dbReference>
<feature type="domain" description="PRD" evidence="8">
    <location>
        <begin position="196"/>
        <end position="301"/>
    </location>
</feature>
<dbReference type="InterPro" id="IPR036388">
    <property type="entry name" value="WH-like_DNA-bd_sf"/>
</dbReference>
<gene>
    <name evidence="9" type="ORF">CN491_01300</name>
</gene>
<accession>A0A2B2GBR1</accession>
<evidence type="ECO:0000259" key="7">
    <source>
        <dbReference type="PROSITE" id="PS51099"/>
    </source>
</evidence>
<dbReference type="Pfam" id="PF08279">
    <property type="entry name" value="HTH_11"/>
    <property type="match status" value="1"/>
</dbReference>
<comment type="caution">
    <text evidence="9">The sequence shown here is derived from an EMBL/GenBank/DDBJ whole genome shotgun (WGS) entry which is preliminary data.</text>
</comment>
<dbReference type="Gene3D" id="3.40.50.2300">
    <property type="match status" value="1"/>
</dbReference>
<dbReference type="InterPro" id="IPR013196">
    <property type="entry name" value="HTH_11"/>
</dbReference>
<evidence type="ECO:0000256" key="1">
    <source>
        <dbReference type="ARBA" id="ARBA00022679"/>
    </source>
</evidence>
<dbReference type="GO" id="GO:0006355">
    <property type="term" value="P:regulation of DNA-templated transcription"/>
    <property type="evidence" value="ECO:0007669"/>
    <property type="project" value="InterPro"/>
</dbReference>
<evidence type="ECO:0000256" key="2">
    <source>
        <dbReference type="ARBA" id="ARBA00022737"/>
    </source>
</evidence>
<dbReference type="InterPro" id="IPR007737">
    <property type="entry name" value="Mga_HTH"/>
</dbReference>
<dbReference type="InterPro" id="IPR036634">
    <property type="entry name" value="PRD_sf"/>
</dbReference>
<evidence type="ECO:0000313" key="10">
    <source>
        <dbReference type="Proteomes" id="UP000220900"/>
    </source>
</evidence>
<dbReference type="PROSITE" id="PS51099">
    <property type="entry name" value="PTS_EIIB_TYPE_2"/>
    <property type="match status" value="1"/>
</dbReference>
<dbReference type="GO" id="GO:0009401">
    <property type="term" value="P:phosphoenolpyruvate-dependent sugar phosphotransferase system"/>
    <property type="evidence" value="ECO:0007669"/>
    <property type="project" value="InterPro"/>
</dbReference>
<evidence type="ECO:0000313" key="9">
    <source>
        <dbReference type="EMBL" id="PES99517.1"/>
    </source>
</evidence>
<dbReference type="PANTHER" id="PTHR30185:SF9">
    <property type="entry name" value="MANNITOL-SPECIFIC PHOSPHOTRANSFERASE ENZYME IIA COMPONENT"/>
    <property type="match status" value="1"/>
</dbReference>
<keyword evidence="1" id="KW-0808">Transferase</keyword>
<evidence type="ECO:0000259" key="8">
    <source>
        <dbReference type="PROSITE" id="PS51372"/>
    </source>
</evidence>
<dbReference type="Gene3D" id="3.40.930.10">
    <property type="entry name" value="Mannitol-specific EII, Chain A"/>
    <property type="match status" value="1"/>
</dbReference>
<dbReference type="AlphaFoldDB" id="A0A2B2GBR1"/>
<protein>
    <submittedName>
        <fullName evidence="9">PTS lichenan transporter subunit IIC</fullName>
    </submittedName>
</protein>
<dbReference type="SUPFAM" id="SSF52794">
    <property type="entry name" value="PTS system IIB component-like"/>
    <property type="match status" value="1"/>
</dbReference>
<organism evidence="9 10">
    <name type="scientific">Bacillus cereus</name>
    <dbReference type="NCBI Taxonomy" id="1396"/>
    <lineage>
        <taxon>Bacteria</taxon>
        <taxon>Bacillati</taxon>
        <taxon>Bacillota</taxon>
        <taxon>Bacilli</taxon>
        <taxon>Bacillales</taxon>
        <taxon>Bacillaceae</taxon>
        <taxon>Bacillus</taxon>
        <taxon>Bacillus cereus group</taxon>
    </lineage>
</organism>
<feature type="domain" description="PTS EIIB type-2" evidence="7">
    <location>
        <begin position="418"/>
        <end position="506"/>
    </location>
</feature>
<proteinExistence type="predicted"/>
<dbReference type="InterPro" id="IPR050661">
    <property type="entry name" value="BglG_antiterminators"/>
</dbReference>
<reference evidence="9 10" key="1">
    <citation type="submission" date="2017-09" db="EMBL/GenBank/DDBJ databases">
        <title>Large-scale bioinformatics analysis of Bacillus genomes uncovers conserved roles of natural products in bacterial physiology.</title>
        <authorList>
            <consortium name="Agbiome Team Llc"/>
            <person name="Bleich R.M."/>
            <person name="Grubbs K.J."/>
            <person name="Santa Maria K.C."/>
            <person name="Allen S.E."/>
            <person name="Farag S."/>
            <person name="Shank E.A."/>
            <person name="Bowers A."/>
        </authorList>
    </citation>
    <scope>NUCLEOTIDE SEQUENCE [LARGE SCALE GENOMIC DNA]</scope>
    <source>
        <strain evidence="9 10">AFS002368</strain>
    </source>
</reference>
<dbReference type="RefSeq" id="WP_098266394.1">
    <property type="nucleotide sequence ID" value="NZ_JAVIVZ010000001.1"/>
</dbReference>
<feature type="domain" description="PRD" evidence="8">
    <location>
        <begin position="306"/>
        <end position="413"/>
    </location>
</feature>
<dbReference type="GO" id="GO:0008982">
    <property type="term" value="F:protein-N(PI)-phosphohistidine-sugar phosphotransferase activity"/>
    <property type="evidence" value="ECO:0007669"/>
    <property type="project" value="InterPro"/>
</dbReference>
<keyword evidence="4" id="KW-0010">Activator</keyword>
<dbReference type="PROSITE" id="PS51372">
    <property type="entry name" value="PRD_2"/>
    <property type="match status" value="2"/>
</dbReference>
<dbReference type="Gene3D" id="1.10.1790.10">
    <property type="entry name" value="PRD domain"/>
    <property type="match status" value="2"/>
</dbReference>